<organism evidence="2 3">
    <name type="scientific">Clavelina lepadiformis</name>
    <name type="common">Light-bulb sea squirt</name>
    <name type="synonym">Ascidia lepadiformis</name>
    <dbReference type="NCBI Taxonomy" id="159417"/>
    <lineage>
        <taxon>Eukaryota</taxon>
        <taxon>Metazoa</taxon>
        <taxon>Chordata</taxon>
        <taxon>Tunicata</taxon>
        <taxon>Ascidiacea</taxon>
        <taxon>Aplousobranchia</taxon>
        <taxon>Clavelinidae</taxon>
        <taxon>Clavelina</taxon>
    </lineage>
</organism>
<keyword evidence="3" id="KW-1185">Reference proteome</keyword>
<proteinExistence type="predicted"/>
<sequence length="101" mass="11893">MSDLAWSHSPKFDGSKRQGRRLLSSVPNEFKMFLQSKIRPVPITNEVERDHTIRRALAIWRLCWQDVPNGWELLDERLCKVLGDSWMESFEKRSGEPVRIP</sequence>
<gene>
    <name evidence="2" type="ORF">CVLEPA_LOCUS4731</name>
</gene>
<name>A0ABP0F8K5_CLALP</name>
<evidence type="ECO:0000313" key="2">
    <source>
        <dbReference type="EMBL" id="CAK8675111.1"/>
    </source>
</evidence>
<evidence type="ECO:0000313" key="3">
    <source>
        <dbReference type="Proteomes" id="UP001642483"/>
    </source>
</evidence>
<evidence type="ECO:0000256" key="1">
    <source>
        <dbReference type="SAM" id="MobiDB-lite"/>
    </source>
</evidence>
<dbReference type="Proteomes" id="UP001642483">
    <property type="component" value="Unassembled WGS sequence"/>
</dbReference>
<feature type="region of interest" description="Disordered" evidence="1">
    <location>
        <begin position="1"/>
        <end position="20"/>
    </location>
</feature>
<protein>
    <submittedName>
        <fullName evidence="2">Uncharacterized protein</fullName>
    </submittedName>
</protein>
<comment type="caution">
    <text evidence="2">The sequence shown here is derived from an EMBL/GenBank/DDBJ whole genome shotgun (WGS) entry which is preliminary data.</text>
</comment>
<dbReference type="EMBL" id="CAWYQH010000013">
    <property type="protein sequence ID" value="CAK8675111.1"/>
    <property type="molecule type" value="Genomic_DNA"/>
</dbReference>
<accession>A0ABP0F8K5</accession>
<reference evidence="2 3" key="1">
    <citation type="submission" date="2024-02" db="EMBL/GenBank/DDBJ databases">
        <authorList>
            <person name="Daric V."/>
            <person name="Darras S."/>
        </authorList>
    </citation>
    <scope>NUCLEOTIDE SEQUENCE [LARGE SCALE GENOMIC DNA]</scope>
</reference>